<evidence type="ECO:0000313" key="3">
    <source>
        <dbReference type="Proteomes" id="UP000319191"/>
    </source>
</evidence>
<proteinExistence type="predicted"/>
<evidence type="ECO:0000259" key="1">
    <source>
        <dbReference type="Pfam" id="PF07589"/>
    </source>
</evidence>
<name>A0A552J5D5_9CHRO</name>
<gene>
    <name evidence="2" type="ORF">EWV54_06320</name>
</gene>
<dbReference type="NCBIfam" id="TIGR02595">
    <property type="entry name" value="PEP_CTERM"/>
    <property type="match status" value="1"/>
</dbReference>
<dbReference type="InterPro" id="IPR013424">
    <property type="entry name" value="Ice-binding_C"/>
</dbReference>
<feature type="domain" description="Ice-binding protein C-terminal" evidence="1">
    <location>
        <begin position="60"/>
        <end position="79"/>
    </location>
</feature>
<dbReference type="EMBL" id="SFAV01000076">
    <property type="protein sequence ID" value="TRU90791.1"/>
    <property type="molecule type" value="Genomic_DNA"/>
</dbReference>
<dbReference type="Pfam" id="PF07589">
    <property type="entry name" value="PEP-CTERM"/>
    <property type="match status" value="1"/>
</dbReference>
<comment type="caution">
    <text evidence="2">The sequence shown here is derived from an EMBL/GenBank/DDBJ whole genome shotgun (WGS) entry which is preliminary data.</text>
</comment>
<evidence type="ECO:0000313" key="2">
    <source>
        <dbReference type="EMBL" id="TRU90791.1"/>
    </source>
</evidence>
<dbReference type="AlphaFoldDB" id="A0A552J5D5"/>
<protein>
    <submittedName>
        <fullName evidence="2">PEP-CTERM sorting domain-containing protein</fullName>
    </submittedName>
</protein>
<accession>A0A552J5D5</accession>
<reference evidence="2 3" key="1">
    <citation type="submission" date="2019-01" db="EMBL/GenBank/DDBJ databases">
        <title>Coherence of Microcystis species and biogeography revealed through population genomics.</title>
        <authorList>
            <person name="Perez-Carrascal O.M."/>
            <person name="Terrat Y."/>
            <person name="Giani A."/>
            <person name="Fortin N."/>
            <person name="Tromas N."/>
            <person name="Shapiro B.J."/>
        </authorList>
    </citation>
    <scope>NUCLEOTIDE SEQUENCE [LARGE SCALE GENOMIC DNA]</scope>
    <source>
        <strain evidence="2">Mn_MB_F_20050700_S1D</strain>
    </source>
</reference>
<sequence length="99" mass="10561">MQSLLLTPTFPINVPGEYGNINFTYESTAFATPEDQFVGFSIIAEGTTGSEEQLSEVKCVPEPSTILSLLSLGTLGAASTLKRKLKSSQSTEKETTKVG</sequence>
<dbReference type="Proteomes" id="UP000319191">
    <property type="component" value="Unassembled WGS sequence"/>
</dbReference>
<organism evidence="2 3">
    <name type="scientific">Microcystis novacekii Mn_MB_F_20050700_S1D</name>
    <dbReference type="NCBI Taxonomy" id="2486266"/>
    <lineage>
        <taxon>Bacteria</taxon>
        <taxon>Bacillati</taxon>
        <taxon>Cyanobacteriota</taxon>
        <taxon>Cyanophyceae</taxon>
        <taxon>Oscillatoriophycideae</taxon>
        <taxon>Chroococcales</taxon>
        <taxon>Microcystaceae</taxon>
        <taxon>Microcystis</taxon>
    </lineage>
</organism>